<evidence type="ECO:0000313" key="2">
    <source>
        <dbReference type="EMBL" id="KAF3543489.1"/>
    </source>
</evidence>
<protein>
    <submittedName>
        <fullName evidence="2">Uncharacterized protein</fullName>
    </submittedName>
</protein>
<keyword evidence="1" id="KW-0812">Transmembrane</keyword>
<evidence type="ECO:0000256" key="1">
    <source>
        <dbReference type="SAM" id="Phobius"/>
    </source>
</evidence>
<keyword evidence="1" id="KW-0472">Membrane</keyword>
<accession>A0ABQ7BUF7</accession>
<keyword evidence="1" id="KW-1133">Transmembrane helix</keyword>
<proteinExistence type="predicted"/>
<feature type="transmembrane region" description="Helical" evidence="1">
    <location>
        <begin position="21"/>
        <end position="46"/>
    </location>
</feature>
<reference evidence="2 3" key="1">
    <citation type="journal article" date="2020" name="BMC Genomics">
        <title>Intraspecific diversification of the crop wild relative Brassica cretica Lam. using demographic model selection.</title>
        <authorList>
            <person name="Kioukis A."/>
            <person name="Michalopoulou V.A."/>
            <person name="Briers L."/>
            <person name="Pirintsos S."/>
            <person name="Studholme D.J."/>
            <person name="Pavlidis P."/>
            <person name="Sarris P.F."/>
        </authorList>
    </citation>
    <scope>NUCLEOTIDE SEQUENCE [LARGE SCALE GENOMIC DNA]</scope>
    <source>
        <strain evidence="3">cv. PFS-1207/04</strain>
    </source>
</reference>
<organism evidence="2 3">
    <name type="scientific">Brassica cretica</name>
    <name type="common">Mustard</name>
    <dbReference type="NCBI Taxonomy" id="69181"/>
    <lineage>
        <taxon>Eukaryota</taxon>
        <taxon>Viridiplantae</taxon>
        <taxon>Streptophyta</taxon>
        <taxon>Embryophyta</taxon>
        <taxon>Tracheophyta</taxon>
        <taxon>Spermatophyta</taxon>
        <taxon>Magnoliopsida</taxon>
        <taxon>eudicotyledons</taxon>
        <taxon>Gunneridae</taxon>
        <taxon>Pentapetalae</taxon>
        <taxon>rosids</taxon>
        <taxon>malvids</taxon>
        <taxon>Brassicales</taxon>
        <taxon>Brassicaceae</taxon>
        <taxon>Brassiceae</taxon>
        <taxon>Brassica</taxon>
    </lineage>
</organism>
<name>A0ABQ7BUF7_BRACR</name>
<keyword evidence="3" id="KW-1185">Reference proteome</keyword>
<sequence length="65" mass="7036">MEGLSKLKTNQGKKLTYSEALVLNGGIIWSCVGSILKVHGVIVVVVKAITECNIRSFTASLIYLQ</sequence>
<evidence type="ECO:0000313" key="3">
    <source>
        <dbReference type="Proteomes" id="UP000266723"/>
    </source>
</evidence>
<dbReference type="Proteomes" id="UP000266723">
    <property type="component" value="Unassembled WGS sequence"/>
</dbReference>
<dbReference type="EMBL" id="QGKV02000832">
    <property type="protein sequence ID" value="KAF3543489.1"/>
    <property type="molecule type" value="Genomic_DNA"/>
</dbReference>
<gene>
    <name evidence="2" type="ORF">DY000_02005640</name>
</gene>
<comment type="caution">
    <text evidence="2">The sequence shown here is derived from an EMBL/GenBank/DDBJ whole genome shotgun (WGS) entry which is preliminary data.</text>
</comment>